<keyword evidence="4 6" id="KW-1133">Transmembrane helix</keyword>
<evidence type="ECO:0000256" key="5">
    <source>
        <dbReference type="ARBA" id="ARBA00023136"/>
    </source>
</evidence>
<feature type="transmembrane region" description="Helical" evidence="6">
    <location>
        <begin position="116"/>
        <end position="144"/>
    </location>
</feature>
<dbReference type="InterPro" id="IPR050352">
    <property type="entry name" value="ABCG_transporters"/>
</dbReference>
<comment type="caution">
    <text evidence="8">The sequence shown here is derived from an EMBL/GenBank/DDBJ whole genome shotgun (WGS) entry which is preliminary data.</text>
</comment>
<evidence type="ECO:0000256" key="2">
    <source>
        <dbReference type="ARBA" id="ARBA00022448"/>
    </source>
</evidence>
<organism evidence="8 9">
    <name type="scientific">Xanthoceras sorbifolium</name>
    <dbReference type="NCBI Taxonomy" id="99658"/>
    <lineage>
        <taxon>Eukaryota</taxon>
        <taxon>Viridiplantae</taxon>
        <taxon>Streptophyta</taxon>
        <taxon>Embryophyta</taxon>
        <taxon>Tracheophyta</taxon>
        <taxon>Spermatophyta</taxon>
        <taxon>Magnoliopsida</taxon>
        <taxon>eudicotyledons</taxon>
        <taxon>Gunneridae</taxon>
        <taxon>Pentapetalae</taxon>
        <taxon>rosids</taxon>
        <taxon>malvids</taxon>
        <taxon>Sapindales</taxon>
        <taxon>Sapindaceae</taxon>
        <taxon>Xanthoceroideae</taxon>
        <taxon>Xanthoceras</taxon>
    </lineage>
</organism>
<keyword evidence="2" id="KW-0813">Transport</keyword>
<dbReference type="EMBL" id="JAFEMO010000015">
    <property type="protein sequence ID" value="KAH7544570.1"/>
    <property type="molecule type" value="Genomic_DNA"/>
</dbReference>
<dbReference type="Pfam" id="PF01061">
    <property type="entry name" value="ABC2_membrane"/>
    <property type="match status" value="1"/>
</dbReference>
<evidence type="ECO:0000256" key="6">
    <source>
        <dbReference type="SAM" id="Phobius"/>
    </source>
</evidence>
<feature type="transmembrane region" description="Helical" evidence="6">
    <location>
        <begin position="76"/>
        <end position="96"/>
    </location>
</feature>
<accession>A0ABQ8H2X4</accession>
<keyword evidence="3 6" id="KW-0812">Transmembrane</keyword>
<name>A0ABQ8H2X4_9ROSI</name>
<gene>
    <name evidence="8" type="ORF">JRO89_XS15G0186400</name>
</gene>
<evidence type="ECO:0000313" key="8">
    <source>
        <dbReference type="EMBL" id="KAH7544570.1"/>
    </source>
</evidence>
<evidence type="ECO:0000256" key="1">
    <source>
        <dbReference type="ARBA" id="ARBA00004141"/>
    </source>
</evidence>
<dbReference type="PANTHER" id="PTHR48041">
    <property type="entry name" value="ABC TRANSPORTER G FAMILY MEMBER 28"/>
    <property type="match status" value="1"/>
</dbReference>
<proteinExistence type="predicted"/>
<evidence type="ECO:0000313" key="9">
    <source>
        <dbReference type="Proteomes" id="UP000827721"/>
    </source>
</evidence>
<keyword evidence="9" id="KW-1185">Reference proteome</keyword>
<feature type="domain" description="ABC-2 type transporter transmembrane" evidence="7">
    <location>
        <begin position="22"/>
        <end position="144"/>
    </location>
</feature>
<comment type="subcellular location">
    <subcellularLocation>
        <location evidence="1">Membrane</location>
        <topology evidence="1">Multi-pass membrane protein</topology>
    </subcellularLocation>
</comment>
<feature type="transmembrane region" description="Helical" evidence="6">
    <location>
        <begin position="43"/>
        <end position="60"/>
    </location>
</feature>
<evidence type="ECO:0000256" key="3">
    <source>
        <dbReference type="ARBA" id="ARBA00022692"/>
    </source>
</evidence>
<protein>
    <recommendedName>
        <fullName evidence="7">ABC-2 type transporter transmembrane domain-containing protein</fullName>
    </recommendedName>
</protein>
<dbReference type="InterPro" id="IPR013525">
    <property type="entry name" value="ABC2_TM"/>
</dbReference>
<evidence type="ECO:0000259" key="7">
    <source>
        <dbReference type="Pfam" id="PF01061"/>
    </source>
</evidence>
<evidence type="ECO:0000256" key="4">
    <source>
        <dbReference type="ARBA" id="ARBA00022989"/>
    </source>
</evidence>
<dbReference type="Proteomes" id="UP000827721">
    <property type="component" value="Unassembled WGS sequence"/>
</dbReference>
<dbReference type="PANTHER" id="PTHR48041:SF135">
    <property type="entry name" value="ABC TRANSPORTER G FAMILY MEMBER 26"/>
    <property type="match status" value="1"/>
</dbReference>
<reference evidence="8 9" key="1">
    <citation type="submission" date="2021-02" db="EMBL/GenBank/DDBJ databases">
        <title>Plant Genome Project.</title>
        <authorList>
            <person name="Zhang R.-G."/>
        </authorList>
    </citation>
    <scope>NUCLEOTIDE SEQUENCE [LARGE SCALE GENOMIC DNA]</scope>
    <source>
        <tissue evidence="8">Leaves</tissue>
    </source>
</reference>
<keyword evidence="5 6" id="KW-0472">Membrane</keyword>
<sequence length="217" mass="25728">MTQEDLQLAIQVKKNWTLSWWEQFTIVCRRTFKERCRDYFDKLRLVQALGIAVLLGLLWWKSQIGTEAQLRDQVGLIFYICIFWTSSSIFGAVYVFPFEKIYLVEKRKADMYRPSVYYACSALCDIVAHVFYPTIFMVVVYFMAVSEFQYRVFCSAKKAWQYYGSTEVKEFQAFGLSFFVLMISEKHWPHQHQTVLEFKTVHLIIPVTRPVQSALLR</sequence>